<dbReference type="InParanoid" id="A0A3N4LQG9"/>
<protein>
    <submittedName>
        <fullName evidence="2">Uncharacterized protein</fullName>
    </submittedName>
</protein>
<dbReference type="OrthoDB" id="4743193at2759"/>
<dbReference type="AlphaFoldDB" id="A0A3N4LQG9"/>
<dbReference type="Proteomes" id="UP000267821">
    <property type="component" value="Unassembled WGS sequence"/>
</dbReference>
<feature type="region of interest" description="Disordered" evidence="1">
    <location>
        <begin position="1"/>
        <end position="22"/>
    </location>
</feature>
<organism evidence="2 3">
    <name type="scientific">Terfezia boudieri ATCC MYA-4762</name>
    <dbReference type="NCBI Taxonomy" id="1051890"/>
    <lineage>
        <taxon>Eukaryota</taxon>
        <taxon>Fungi</taxon>
        <taxon>Dikarya</taxon>
        <taxon>Ascomycota</taxon>
        <taxon>Pezizomycotina</taxon>
        <taxon>Pezizomycetes</taxon>
        <taxon>Pezizales</taxon>
        <taxon>Pezizaceae</taxon>
        <taxon>Terfezia</taxon>
    </lineage>
</organism>
<reference evidence="2 3" key="1">
    <citation type="journal article" date="2018" name="Nat. Ecol. Evol.">
        <title>Pezizomycetes genomes reveal the molecular basis of ectomycorrhizal truffle lifestyle.</title>
        <authorList>
            <person name="Murat C."/>
            <person name="Payen T."/>
            <person name="Noel B."/>
            <person name="Kuo A."/>
            <person name="Morin E."/>
            <person name="Chen J."/>
            <person name="Kohler A."/>
            <person name="Krizsan K."/>
            <person name="Balestrini R."/>
            <person name="Da Silva C."/>
            <person name="Montanini B."/>
            <person name="Hainaut M."/>
            <person name="Levati E."/>
            <person name="Barry K.W."/>
            <person name="Belfiori B."/>
            <person name="Cichocki N."/>
            <person name="Clum A."/>
            <person name="Dockter R.B."/>
            <person name="Fauchery L."/>
            <person name="Guy J."/>
            <person name="Iotti M."/>
            <person name="Le Tacon F."/>
            <person name="Lindquist E.A."/>
            <person name="Lipzen A."/>
            <person name="Malagnac F."/>
            <person name="Mello A."/>
            <person name="Molinier V."/>
            <person name="Miyauchi S."/>
            <person name="Poulain J."/>
            <person name="Riccioni C."/>
            <person name="Rubini A."/>
            <person name="Sitrit Y."/>
            <person name="Splivallo R."/>
            <person name="Traeger S."/>
            <person name="Wang M."/>
            <person name="Zifcakova L."/>
            <person name="Wipf D."/>
            <person name="Zambonelli A."/>
            <person name="Paolocci F."/>
            <person name="Nowrousian M."/>
            <person name="Ottonello S."/>
            <person name="Baldrian P."/>
            <person name="Spatafora J.W."/>
            <person name="Henrissat B."/>
            <person name="Nagy L.G."/>
            <person name="Aury J.M."/>
            <person name="Wincker P."/>
            <person name="Grigoriev I.V."/>
            <person name="Bonfante P."/>
            <person name="Martin F.M."/>
        </authorList>
    </citation>
    <scope>NUCLEOTIDE SEQUENCE [LARGE SCALE GENOMIC DNA]</scope>
    <source>
        <strain evidence="2 3">ATCC MYA-4762</strain>
    </source>
</reference>
<evidence type="ECO:0000313" key="3">
    <source>
        <dbReference type="Proteomes" id="UP000267821"/>
    </source>
</evidence>
<evidence type="ECO:0000313" key="2">
    <source>
        <dbReference type="EMBL" id="RPB23522.1"/>
    </source>
</evidence>
<feature type="compositionally biased region" description="Basic and acidic residues" evidence="1">
    <location>
        <begin position="121"/>
        <end position="143"/>
    </location>
</feature>
<evidence type="ECO:0000256" key="1">
    <source>
        <dbReference type="SAM" id="MobiDB-lite"/>
    </source>
</evidence>
<name>A0A3N4LQG9_9PEZI</name>
<sequence>MNQQSIPAKRGRPQKPVEPQPHKRTIERRLADGLKLKAIMDLIRRDFCDIRGFLRAFNENQETKPARVAFLRSGAGEMIEAWLPQLTREVPDIIVCTVGDMCDKEIHTLLSDPEVQPTLRYSEDKGDDGPGRRGLGEDTRAGV</sequence>
<gene>
    <name evidence="2" type="ORF">L211DRAFT_838654</name>
</gene>
<dbReference type="EMBL" id="ML121546">
    <property type="protein sequence ID" value="RPB23522.1"/>
    <property type="molecule type" value="Genomic_DNA"/>
</dbReference>
<feature type="region of interest" description="Disordered" evidence="1">
    <location>
        <begin position="113"/>
        <end position="143"/>
    </location>
</feature>
<keyword evidence="3" id="KW-1185">Reference proteome</keyword>
<proteinExistence type="predicted"/>
<accession>A0A3N4LQG9</accession>